<comment type="catalytic activity">
    <reaction evidence="10 11">
        <text>shikimate + ATP = 3-phosphoshikimate + ADP + H(+)</text>
        <dbReference type="Rhea" id="RHEA:13121"/>
        <dbReference type="ChEBI" id="CHEBI:15378"/>
        <dbReference type="ChEBI" id="CHEBI:30616"/>
        <dbReference type="ChEBI" id="CHEBI:36208"/>
        <dbReference type="ChEBI" id="CHEBI:145989"/>
        <dbReference type="ChEBI" id="CHEBI:456216"/>
        <dbReference type="EC" id="2.7.1.71"/>
    </reaction>
</comment>
<dbReference type="InterPro" id="IPR023000">
    <property type="entry name" value="Shikimate_kinase_CS"/>
</dbReference>
<keyword evidence="5 11" id="KW-0808">Transferase</keyword>
<keyword evidence="11" id="KW-0479">Metal-binding</keyword>
<reference evidence="12 13" key="1">
    <citation type="submission" date="2017-12" db="EMBL/GenBank/DDBJ databases">
        <title>FDA dAtabase for Regulatory Grade micrObial Sequences (FDA-ARGOS): Supporting development and validation of Infectious Disease Dx tests.</title>
        <authorList>
            <person name="Hoffmann M."/>
            <person name="Allard M."/>
            <person name="Evans P."/>
            <person name="Brown E."/>
            <person name="Tallon L."/>
            <person name="Sadzewicz L."/>
            <person name="Sengamalay N."/>
            <person name="Ott S."/>
            <person name="Godinez A."/>
            <person name="Nagaraj S."/>
            <person name="Vavikolanu K."/>
            <person name="Aluvathingal J."/>
            <person name="Nadendla S."/>
            <person name="Sichtig H."/>
        </authorList>
    </citation>
    <scope>NUCLEOTIDE SEQUENCE [LARGE SCALE GENOMIC DNA]</scope>
    <source>
        <strain evidence="12 13">FDAARGOS_148</strain>
    </source>
</reference>
<comment type="cofactor">
    <cofactor evidence="11">
        <name>Mg(2+)</name>
        <dbReference type="ChEBI" id="CHEBI:18420"/>
    </cofactor>
    <text evidence="11">Binds 1 Mg(2+) ion per subunit.</text>
</comment>
<comment type="similarity">
    <text evidence="2 11">Belongs to the shikimate kinase family.</text>
</comment>
<name>A0A2K0A7T6_STAHA</name>
<dbReference type="Gene3D" id="3.40.50.300">
    <property type="entry name" value="P-loop containing nucleotide triphosphate hydrolases"/>
    <property type="match status" value="1"/>
</dbReference>
<comment type="caution">
    <text evidence="12">The sequence shown here is derived from an EMBL/GenBank/DDBJ whole genome shotgun (WGS) entry which is preliminary data.</text>
</comment>
<keyword evidence="9 11" id="KW-0057">Aromatic amino acid biosynthesis</keyword>
<comment type="caution">
    <text evidence="11">Lacks conserved residue(s) required for the propagation of feature annotation.</text>
</comment>
<protein>
    <recommendedName>
        <fullName evidence="3 11">Shikimate kinase</fullName>
        <shortName evidence="11">SK</shortName>
        <ecNumber evidence="3 11">2.7.1.71</ecNumber>
    </recommendedName>
</protein>
<comment type="subunit">
    <text evidence="11">Monomer.</text>
</comment>
<dbReference type="UniPathway" id="UPA00053">
    <property type="reaction ID" value="UER00088"/>
</dbReference>
<comment type="subcellular location">
    <subcellularLocation>
        <location evidence="11">Cytoplasm</location>
    </subcellularLocation>
</comment>
<evidence type="ECO:0000256" key="8">
    <source>
        <dbReference type="ARBA" id="ARBA00022840"/>
    </source>
</evidence>
<organism evidence="12 13">
    <name type="scientific">Staphylococcus haemolyticus</name>
    <dbReference type="NCBI Taxonomy" id="1283"/>
    <lineage>
        <taxon>Bacteria</taxon>
        <taxon>Bacillati</taxon>
        <taxon>Bacillota</taxon>
        <taxon>Bacilli</taxon>
        <taxon>Bacillales</taxon>
        <taxon>Staphylococcaceae</taxon>
        <taxon>Staphylococcus</taxon>
    </lineage>
</organism>
<keyword evidence="4 11" id="KW-0028">Amino-acid biosynthesis</keyword>
<evidence type="ECO:0000256" key="3">
    <source>
        <dbReference type="ARBA" id="ARBA00012154"/>
    </source>
</evidence>
<dbReference type="GO" id="GO:0005524">
    <property type="term" value="F:ATP binding"/>
    <property type="evidence" value="ECO:0007669"/>
    <property type="project" value="UniProtKB-UniRule"/>
</dbReference>
<dbReference type="RefSeq" id="WP_037550611.1">
    <property type="nucleotide sequence ID" value="NZ_CAJCGD010000001.1"/>
</dbReference>
<dbReference type="GO" id="GO:0005829">
    <property type="term" value="C:cytosol"/>
    <property type="evidence" value="ECO:0007669"/>
    <property type="project" value="TreeGrafter"/>
</dbReference>
<keyword evidence="11" id="KW-0460">Magnesium</keyword>
<proteinExistence type="inferred from homology"/>
<accession>A0A2K0A7T6</accession>
<evidence type="ECO:0000256" key="4">
    <source>
        <dbReference type="ARBA" id="ARBA00022605"/>
    </source>
</evidence>
<dbReference type="AlphaFoldDB" id="A0A2K0A7T6"/>
<feature type="binding site" evidence="11">
    <location>
        <position position="122"/>
    </location>
    <ligand>
        <name>ATP</name>
        <dbReference type="ChEBI" id="CHEBI:30616"/>
    </ligand>
</feature>
<dbReference type="InterPro" id="IPR031322">
    <property type="entry name" value="Shikimate/glucono_kinase"/>
</dbReference>
<dbReference type="Proteomes" id="UP000053523">
    <property type="component" value="Unassembled WGS sequence"/>
</dbReference>
<evidence type="ECO:0000256" key="9">
    <source>
        <dbReference type="ARBA" id="ARBA00023141"/>
    </source>
</evidence>
<dbReference type="PROSITE" id="PS01128">
    <property type="entry name" value="SHIKIMATE_KINASE"/>
    <property type="match status" value="1"/>
</dbReference>
<dbReference type="GO" id="GO:0000287">
    <property type="term" value="F:magnesium ion binding"/>
    <property type="evidence" value="ECO:0007669"/>
    <property type="project" value="UniProtKB-UniRule"/>
</dbReference>
<gene>
    <name evidence="11" type="primary">aroK</name>
    <name evidence="12" type="ORF">AL503_010050</name>
</gene>
<dbReference type="GO" id="GO:0009073">
    <property type="term" value="P:aromatic amino acid family biosynthetic process"/>
    <property type="evidence" value="ECO:0007669"/>
    <property type="project" value="UniProtKB-KW"/>
</dbReference>
<feature type="binding site" evidence="11">
    <location>
        <position position="21"/>
    </location>
    <ligand>
        <name>Mg(2+)</name>
        <dbReference type="ChEBI" id="CHEBI:18420"/>
    </ligand>
</feature>
<dbReference type="SUPFAM" id="SSF52540">
    <property type="entry name" value="P-loop containing nucleoside triphosphate hydrolases"/>
    <property type="match status" value="1"/>
</dbReference>
<keyword evidence="8 11" id="KW-0067">ATP-binding</keyword>
<dbReference type="PANTHER" id="PTHR21087">
    <property type="entry name" value="SHIKIMATE KINASE"/>
    <property type="match status" value="1"/>
</dbReference>
<dbReference type="GO" id="GO:0004765">
    <property type="term" value="F:shikimate kinase activity"/>
    <property type="evidence" value="ECO:0007669"/>
    <property type="project" value="UniProtKB-UniRule"/>
</dbReference>
<evidence type="ECO:0000256" key="7">
    <source>
        <dbReference type="ARBA" id="ARBA00022777"/>
    </source>
</evidence>
<evidence type="ECO:0000256" key="6">
    <source>
        <dbReference type="ARBA" id="ARBA00022741"/>
    </source>
</evidence>
<dbReference type="EMBL" id="LORN02000015">
    <property type="protein sequence ID" value="PNN21084.1"/>
    <property type="molecule type" value="Genomic_DNA"/>
</dbReference>
<evidence type="ECO:0000313" key="12">
    <source>
        <dbReference type="EMBL" id="PNN21084.1"/>
    </source>
</evidence>
<comment type="pathway">
    <text evidence="1 11">Metabolic intermediate biosynthesis; chorismate biosynthesis; chorismate from D-erythrose 4-phosphate and phosphoenolpyruvate: step 5/7.</text>
</comment>
<feature type="binding site" evidence="11">
    <location>
        <position position="84"/>
    </location>
    <ligand>
        <name>substrate</name>
    </ligand>
</feature>
<feature type="binding site" evidence="11">
    <location>
        <begin position="17"/>
        <end position="22"/>
    </location>
    <ligand>
        <name>ATP</name>
        <dbReference type="ChEBI" id="CHEBI:30616"/>
    </ligand>
</feature>
<feature type="binding site" evidence="11">
    <location>
        <position position="140"/>
    </location>
    <ligand>
        <name>substrate</name>
    </ligand>
</feature>
<evidence type="ECO:0000256" key="1">
    <source>
        <dbReference type="ARBA" id="ARBA00004842"/>
    </source>
</evidence>
<dbReference type="HAMAP" id="MF_00109">
    <property type="entry name" value="Shikimate_kinase"/>
    <property type="match status" value="1"/>
</dbReference>
<comment type="function">
    <text evidence="11">Catalyzes the specific phosphorylation of the 3-hydroxyl group of shikimic acid using ATP as a cosubstrate.</text>
</comment>
<evidence type="ECO:0000256" key="10">
    <source>
        <dbReference type="ARBA" id="ARBA00048567"/>
    </source>
</evidence>
<evidence type="ECO:0000256" key="2">
    <source>
        <dbReference type="ARBA" id="ARBA00006997"/>
    </source>
</evidence>
<dbReference type="EC" id="2.7.1.71" evidence="3 11"/>
<keyword evidence="11" id="KW-0963">Cytoplasm</keyword>
<dbReference type="GO" id="GO:0009423">
    <property type="term" value="P:chorismate biosynthetic process"/>
    <property type="evidence" value="ECO:0007669"/>
    <property type="project" value="UniProtKB-UniRule"/>
</dbReference>
<dbReference type="GO" id="GO:0008652">
    <property type="term" value="P:amino acid biosynthetic process"/>
    <property type="evidence" value="ECO:0007669"/>
    <property type="project" value="UniProtKB-KW"/>
</dbReference>
<keyword evidence="7 11" id="KW-0418">Kinase</keyword>
<evidence type="ECO:0000256" key="5">
    <source>
        <dbReference type="ARBA" id="ARBA00022679"/>
    </source>
</evidence>
<dbReference type="PRINTS" id="PR01100">
    <property type="entry name" value="SHIKIMTKNASE"/>
</dbReference>
<sequence length="172" mass="20143">MQLNKKKSPIILIGFMGTGKSTIGEYLSLENQLSFIDLDVYIEIKENKKIPDIFEEVGEIGFRKIEYNYLIECTKKYDVIATGGGVIEYNESLNHLKQYKYIFWLDCDIDVIFKRVINDNHRPNAIDKSKKQLNNLYLSRISRYNEIAFMKVNSDKTIREIYNEIINHLTCG</sequence>
<dbReference type="InterPro" id="IPR000623">
    <property type="entry name" value="Shikimate_kinase/TSH1"/>
</dbReference>
<evidence type="ECO:0000313" key="13">
    <source>
        <dbReference type="Proteomes" id="UP000053523"/>
    </source>
</evidence>
<dbReference type="CDD" id="cd00464">
    <property type="entry name" value="SK"/>
    <property type="match status" value="1"/>
</dbReference>
<keyword evidence="6 11" id="KW-0547">Nucleotide-binding</keyword>
<dbReference type="InterPro" id="IPR027417">
    <property type="entry name" value="P-loop_NTPase"/>
</dbReference>
<dbReference type="PANTHER" id="PTHR21087:SF16">
    <property type="entry name" value="SHIKIMATE KINASE 1, CHLOROPLASTIC"/>
    <property type="match status" value="1"/>
</dbReference>
<dbReference type="Pfam" id="PF01202">
    <property type="entry name" value="SKI"/>
    <property type="match status" value="1"/>
</dbReference>
<feature type="binding site" evidence="11">
    <location>
        <position position="39"/>
    </location>
    <ligand>
        <name>substrate</name>
    </ligand>
</feature>
<feature type="binding site" evidence="11">
    <location>
        <position position="63"/>
    </location>
    <ligand>
        <name>substrate</name>
    </ligand>
</feature>
<evidence type="ECO:0000256" key="11">
    <source>
        <dbReference type="HAMAP-Rule" id="MF_00109"/>
    </source>
</evidence>